<dbReference type="HAMAP" id="MF_01464_B">
    <property type="entry name" value="SecF_B"/>
    <property type="match status" value="1"/>
</dbReference>
<dbReference type="NCBIfam" id="TIGR00916">
    <property type="entry name" value="2A0604s01"/>
    <property type="match status" value="1"/>
</dbReference>
<evidence type="ECO:0000256" key="5">
    <source>
        <dbReference type="ARBA" id="ARBA00022692"/>
    </source>
</evidence>
<keyword evidence="5 10" id="KW-0812">Transmembrane</keyword>
<dbReference type="InterPro" id="IPR048634">
    <property type="entry name" value="SecD_SecF_C"/>
</dbReference>
<dbReference type="Pfam" id="PF02355">
    <property type="entry name" value="SecD_SecF_C"/>
    <property type="match status" value="1"/>
</dbReference>
<name>A0A382NLF1_9ZZZZ</name>
<dbReference type="InterPro" id="IPR022645">
    <property type="entry name" value="SecD/SecF_bac"/>
</dbReference>
<dbReference type="SUPFAM" id="SSF82866">
    <property type="entry name" value="Multidrug efflux transporter AcrB transmembrane domain"/>
    <property type="match status" value="1"/>
</dbReference>
<dbReference type="PRINTS" id="PR01755">
    <property type="entry name" value="SECFTRNLCASE"/>
</dbReference>
<feature type="non-terminal residue" evidence="12">
    <location>
        <position position="1"/>
    </location>
</feature>
<dbReference type="Gene3D" id="1.20.1640.10">
    <property type="entry name" value="Multidrug efflux transporter AcrB transmembrane domain"/>
    <property type="match status" value="1"/>
</dbReference>
<reference evidence="12" key="1">
    <citation type="submission" date="2018-05" db="EMBL/GenBank/DDBJ databases">
        <authorList>
            <person name="Lanie J.A."/>
            <person name="Ng W.-L."/>
            <person name="Kazmierczak K.M."/>
            <person name="Andrzejewski T.M."/>
            <person name="Davidsen T.M."/>
            <person name="Wayne K.J."/>
            <person name="Tettelin H."/>
            <person name="Glass J.I."/>
            <person name="Rusch D."/>
            <person name="Podicherti R."/>
            <person name="Tsui H.-C.T."/>
            <person name="Winkler M.E."/>
        </authorList>
    </citation>
    <scope>NUCLEOTIDE SEQUENCE</scope>
</reference>
<dbReference type="PANTHER" id="PTHR30081">
    <property type="entry name" value="PROTEIN-EXPORT MEMBRANE PROTEIN SEC"/>
    <property type="match status" value="1"/>
</dbReference>
<evidence type="ECO:0000256" key="10">
    <source>
        <dbReference type="SAM" id="Phobius"/>
    </source>
</evidence>
<evidence type="ECO:0000259" key="11">
    <source>
        <dbReference type="Pfam" id="PF02355"/>
    </source>
</evidence>
<evidence type="ECO:0000256" key="2">
    <source>
        <dbReference type="ARBA" id="ARBA00015792"/>
    </source>
</evidence>
<evidence type="ECO:0000256" key="8">
    <source>
        <dbReference type="ARBA" id="ARBA00023010"/>
    </source>
</evidence>
<evidence type="ECO:0000256" key="9">
    <source>
        <dbReference type="ARBA" id="ARBA00023136"/>
    </source>
</evidence>
<proteinExistence type="inferred from homology"/>
<dbReference type="AlphaFoldDB" id="A0A382NLF1"/>
<evidence type="ECO:0000256" key="3">
    <source>
        <dbReference type="ARBA" id="ARBA00022448"/>
    </source>
</evidence>
<protein>
    <recommendedName>
        <fullName evidence="2">Protein translocase subunit SecF</fullName>
    </recommendedName>
</protein>
<keyword evidence="9 10" id="KW-0472">Membrane</keyword>
<feature type="non-terminal residue" evidence="12">
    <location>
        <position position="297"/>
    </location>
</feature>
<dbReference type="GO" id="GO:0015450">
    <property type="term" value="F:protein-transporting ATPase activity"/>
    <property type="evidence" value="ECO:0007669"/>
    <property type="project" value="InterPro"/>
</dbReference>
<dbReference type="GO" id="GO:0005886">
    <property type="term" value="C:plasma membrane"/>
    <property type="evidence" value="ECO:0007669"/>
    <property type="project" value="UniProtKB-SubCell"/>
</dbReference>
<evidence type="ECO:0000256" key="7">
    <source>
        <dbReference type="ARBA" id="ARBA00022989"/>
    </source>
</evidence>
<feature type="transmembrane region" description="Helical" evidence="10">
    <location>
        <begin position="161"/>
        <end position="178"/>
    </location>
</feature>
<feature type="transmembrane region" description="Helical" evidence="10">
    <location>
        <begin position="212"/>
        <end position="233"/>
    </location>
</feature>
<evidence type="ECO:0000256" key="6">
    <source>
        <dbReference type="ARBA" id="ARBA00022927"/>
    </source>
</evidence>
<dbReference type="NCBIfam" id="TIGR00966">
    <property type="entry name" value="transloc_SecF"/>
    <property type="match status" value="1"/>
</dbReference>
<feature type="transmembrane region" description="Helical" evidence="10">
    <location>
        <begin position="21"/>
        <end position="43"/>
    </location>
</feature>
<dbReference type="InterPro" id="IPR005665">
    <property type="entry name" value="SecF_bac"/>
</dbReference>
<keyword evidence="6" id="KW-0653">Protein transport</keyword>
<gene>
    <name evidence="12" type="ORF">METZ01_LOCUS313989</name>
</gene>
<keyword evidence="3" id="KW-0813">Transport</keyword>
<dbReference type="InterPro" id="IPR055344">
    <property type="entry name" value="SecD_SecF_C_bact"/>
</dbReference>
<comment type="subcellular location">
    <subcellularLocation>
        <location evidence="1">Cell membrane</location>
        <topology evidence="1">Multi-pass membrane protein</topology>
    </subcellularLocation>
</comment>
<keyword evidence="8" id="KW-0811">Translocation</keyword>
<evidence type="ECO:0000256" key="4">
    <source>
        <dbReference type="ARBA" id="ARBA00022475"/>
    </source>
</evidence>
<dbReference type="InterPro" id="IPR022813">
    <property type="entry name" value="SecD/SecF_arch_bac"/>
</dbReference>
<keyword evidence="4" id="KW-1003">Cell membrane</keyword>
<organism evidence="12">
    <name type="scientific">marine metagenome</name>
    <dbReference type="NCBI Taxonomy" id="408172"/>
    <lineage>
        <taxon>unclassified sequences</taxon>
        <taxon>metagenomes</taxon>
        <taxon>ecological metagenomes</taxon>
    </lineage>
</organism>
<evidence type="ECO:0000256" key="1">
    <source>
        <dbReference type="ARBA" id="ARBA00004651"/>
    </source>
</evidence>
<accession>A0A382NLF1</accession>
<dbReference type="GO" id="GO:0006886">
    <property type="term" value="P:intracellular protein transport"/>
    <property type="evidence" value="ECO:0007669"/>
    <property type="project" value="InterPro"/>
</dbReference>
<dbReference type="InterPro" id="IPR022646">
    <property type="entry name" value="SecD/SecF_CS"/>
</dbReference>
<sequence>MYFLKRQPRIDFLGRRRLAGIVSAVLIVIGTVSLGVRGLSFGIDFTGGTLVEVSYEETVETSSVRDLIANAGFKSALVQYFGTSKDILVRLPASAMEDAAQVSSRIMVALRSPYKETLATGASGDLQQCLGDSGASGRCAVQMRRVEFVGPQVGEELTEKGGLAMLYALLGILIYVSWRFEWRFAIGAVAALVHDVLITVGVFSVLGLEFSLPVLAAILAVIGYSLNDTIVVFDRVRENFRKMRRGTPIEIMNVSVNQTLSRTLLTSLTTLLVVLTLLIIGGEVINGFATALLVGVL</sequence>
<feature type="domain" description="Protein export membrane protein SecD/SecF C-terminal" evidence="11">
    <location>
        <begin position="140"/>
        <end position="297"/>
    </location>
</feature>
<dbReference type="Pfam" id="PF07549">
    <property type="entry name" value="Sec_GG"/>
    <property type="match status" value="1"/>
</dbReference>
<dbReference type="PANTHER" id="PTHR30081:SF8">
    <property type="entry name" value="PROTEIN TRANSLOCASE SUBUNIT SECF"/>
    <property type="match status" value="1"/>
</dbReference>
<feature type="transmembrane region" description="Helical" evidence="10">
    <location>
        <begin position="271"/>
        <end position="294"/>
    </location>
</feature>
<keyword evidence="7 10" id="KW-1133">Transmembrane helix</keyword>
<evidence type="ECO:0000313" key="12">
    <source>
        <dbReference type="EMBL" id="SVC61135.1"/>
    </source>
</evidence>
<feature type="transmembrane region" description="Helical" evidence="10">
    <location>
        <begin position="185"/>
        <end position="206"/>
    </location>
</feature>
<dbReference type="EMBL" id="UINC01100801">
    <property type="protein sequence ID" value="SVC61135.1"/>
    <property type="molecule type" value="Genomic_DNA"/>
</dbReference>